<feature type="domain" description="DNA methylase N-4/N-6" evidence="3">
    <location>
        <begin position="53"/>
        <end position="166"/>
    </location>
</feature>
<evidence type="ECO:0000256" key="1">
    <source>
        <dbReference type="ARBA" id="ARBA00022603"/>
    </source>
</evidence>
<accession>A0A0F9KGJ9</accession>
<dbReference type="InterPro" id="IPR002941">
    <property type="entry name" value="DNA_methylase_N4/N6"/>
</dbReference>
<dbReference type="EMBL" id="LAZR01013582">
    <property type="protein sequence ID" value="KKM21288.1"/>
    <property type="molecule type" value="Genomic_DNA"/>
</dbReference>
<evidence type="ECO:0000259" key="3">
    <source>
        <dbReference type="Pfam" id="PF01555"/>
    </source>
</evidence>
<sequence length="200" mass="23241">MSNFEFVDKGKRKYVSKERAKAIDKARITGKAVKKKYGGAIPESIIRATFKKRQKDVFFGKRSLNKLLDTHPSGIYGKRTPLDMNRSRSKELNSMPELGPTNRGKGGKLTLSRFPWNIGEIVIKLYTEEYDIILDPFAGHNSRMEIAFTMFRHYVGFDISHKFMEYNRLILNQIKSQQTFKEPPLVSLFEYDSRHLKDKV</sequence>
<dbReference type="GO" id="GO:0003677">
    <property type="term" value="F:DNA binding"/>
    <property type="evidence" value="ECO:0007669"/>
    <property type="project" value="InterPro"/>
</dbReference>
<comment type="caution">
    <text evidence="4">The sequence shown here is derived from an EMBL/GenBank/DDBJ whole genome shotgun (WGS) entry which is preliminary data.</text>
</comment>
<name>A0A0F9KGJ9_9ZZZZ</name>
<proteinExistence type="predicted"/>
<protein>
    <recommendedName>
        <fullName evidence="3">DNA methylase N-4/N-6 domain-containing protein</fullName>
    </recommendedName>
</protein>
<keyword evidence="1" id="KW-0489">Methyltransferase</keyword>
<dbReference type="SUPFAM" id="SSF53335">
    <property type="entry name" value="S-adenosyl-L-methionine-dependent methyltransferases"/>
    <property type="match status" value="1"/>
</dbReference>
<dbReference type="Pfam" id="PF01555">
    <property type="entry name" value="N6_N4_Mtase"/>
    <property type="match status" value="1"/>
</dbReference>
<gene>
    <name evidence="4" type="ORF">LCGC14_1636920</name>
</gene>
<dbReference type="Gene3D" id="3.40.50.150">
    <property type="entry name" value="Vaccinia Virus protein VP39"/>
    <property type="match status" value="1"/>
</dbReference>
<dbReference type="GO" id="GO:0032259">
    <property type="term" value="P:methylation"/>
    <property type="evidence" value="ECO:0007669"/>
    <property type="project" value="UniProtKB-KW"/>
</dbReference>
<keyword evidence="2" id="KW-0808">Transferase</keyword>
<feature type="non-terminal residue" evidence="4">
    <location>
        <position position="200"/>
    </location>
</feature>
<dbReference type="InterPro" id="IPR029063">
    <property type="entry name" value="SAM-dependent_MTases_sf"/>
</dbReference>
<reference evidence="4" key="1">
    <citation type="journal article" date="2015" name="Nature">
        <title>Complex archaea that bridge the gap between prokaryotes and eukaryotes.</title>
        <authorList>
            <person name="Spang A."/>
            <person name="Saw J.H."/>
            <person name="Jorgensen S.L."/>
            <person name="Zaremba-Niedzwiedzka K."/>
            <person name="Martijn J."/>
            <person name="Lind A.E."/>
            <person name="van Eijk R."/>
            <person name="Schleper C."/>
            <person name="Guy L."/>
            <person name="Ettema T.J."/>
        </authorList>
    </citation>
    <scope>NUCLEOTIDE SEQUENCE</scope>
</reference>
<evidence type="ECO:0000313" key="4">
    <source>
        <dbReference type="EMBL" id="KKM21288.1"/>
    </source>
</evidence>
<evidence type="ECO:0000256" key="2">
    <source>
        <dbReference type="ARBA" id="ARBA00022679"/>
    </source>
</evidence>
<dbReference type="GO" id="GO:0008170">
    <property type="term" value="F:N-methyltransferase activity"/>
    <property type="evidence" value="ECO:0007669"/>
    <property type="project" value="InterPro"/>
</dbReference>
<dbReference type="AlphaFoldDB" id="A0A0F9KGJ9"/>
<organism evidence="4">
    <name type="scientific">marine sediment metagenome</name>
    <dbReference type="NCBI Taxonomy" id="412755"/>
    <lineage>
        <taxon>unclassified sequences</taxon>
        <taxon>metagenomes</taxon>
        <taxon>ecological metagenomes</taxon>
    </lineage>
</organism>